<name>A0A803JQH2_XENTR</name>
<accession>A0A803JQH2</accession>
<dbReference type="InterPro" id="IPR003914">
    <property type="entry name" value="Rabaptin"/>
</dbReference>
<organism evidence="11">
    <name type="scientific">Xenopus tropicalis</name>
    <name type="common">Western clawed frog</name>
    <name type="synonym">Silurana tropicalis</name>
    <dbReference type="NCBI Taxonomy" id="8364"/>
    <lineage>
        <taxon>Eukaryota</taxon>
        <taxon>Metazoa</taxon>
        <taxon>Chordata</taxon>
        <taxon>Craniata</taxon>
        <taxon>Vertebrata</taxon>
        <taxon>Euteleostomi</taxon>
        <taxon>Amphibia</taxon>
        <taxon>Batrachia</taxon>
        <taxon>Anura</taxon>
        <taxon>Pipoidea</taxon>
        <taxon>Pipidae</taxon>
        <taxon>Xenopodinae</taxon>
        <taxon>Xenopus</taxon>
        <taxon>Silurana</taxon>
    </lineage>
</organism>
<dbReference type="PANTHER" id="PTHR31179:SF6">
    <property type="entry name" value="RAB GTPASE-BINDING EFFECTOR PROTEIN 2"/>
    <property type="match status" value="1"/>
</dbReference>
<dbReference type="Ensembl" id="ENSXETT00000113413">
    <property type="protein sequence ID" value="ENSXETP00000110201"/>
    <property type="gene ID" value="ENSXETG00000042120"/>
</dbReference>
<feature type="region of interest" description="Disordered" evidence="9">
    <location>
        <begin position="239"/>
        <end position="261"/>
    </location>
</feature>
<dbReference type="Gene3D" id="1.20.5.340">
    <property type="match status" value="1"/>
</dbReference>
<keyword evidence="6" id="KW-0966">Cell projection</keyword>
<feature type="region of interest" description="Disordered" evidence="9">
    <location>
        <begin position="1"/>
        <end position="23"/>
    </location>
</feature>
<evidence type="ECO:0000313" key="11">
    <source>
        <dbReference type="Ensembl" id="ENSXETP00000110201"/>
    </source>
</evidence>
<comment type="function">
    <text evidence="7">Plays a role in membrane trafficking and in homotypic early endosome fusion. Participates in arteriogenesis by regulating vascular endothelial growth factor receptor 2/VEGFR2 cell surface expression and endosomal trafficking. By interacting with SDCCAG8, localizes to centrosomes and plays a critical role in ciliogenesis.</text>
</comment>
<dbReference type="InParanoid" id="A0A803JQH2"/>
<dbReference type="AlphaFoldDB" id="A0A803JQH2"/>
<evidence type="ECO:0000256" key="5">
    <source>
        <dbReference type="ARBA" id="ARBA00023212"/>
    </source>
</evidence>
<reference evidence="11" key="1">
    <citation type="journal article" date="2010" name="Science">
        <title>The genome of the Western clawed frog Xenopus tropicalis.</title>
        <authorList>
            <person name="Hellsten U."/>
            <person name="Harland R.M."/>
            <person name="Gilchrist M.J."/>
            <person name="Hendrix D."/>
            <person name="Jurka J."/>
            <person name="Kapitonov V."/>
            <person name="Ovcharenko I."/>
            <person name="Putnam N.H."/>
            <person name="Shu S."/>
            <person name="Taher L."/>
            <person name="Blitz I.L."/>
            <person name="Blumberg B."/>
            <person name="Dichmann D.S."/>
            <person name="Dubchak I."/>
            <person name="Amaya E."/>
            <person name="Detter J.C."/>
            <person name="Fletcher R."/>
            <person name="Gerhard D.S."/>
            <person name="Goodstein D."/>
            <person name="Graves T."/>
            <person name="Grigoriev I.V."/>
            <person name="Grimwood J."/>
            <person name="Kawashima T."/>
            <person name="Lindquist E."/>
            <person name="Lucas S.M."/>
            <person name="Mead P.E."/>
            <person name="Mitros T."/>
            <person name="Ogino H."/>
            <person name="Ohta Y."/>
            <person name="Poliakov A.V."/>
            <person name="Pollet N."/>
            <person name="Robert J."/>
            <person name="Salamov A."/>
            <person name="Sater A.K."/>
            <person name="Schmutz J."/>
            <person name="Terry A."/>
            <person name="Vize P.D."/>
            <person name="Warren W.C."/>
            <person name="Wells D."/>
            <person name="Wills A."/>
            <person name="Wilson R.K."/>
            <person name="Zimmerman L.B."/>
            <person name="Zorn A.M."/>
            <person name="Grainger R."/>
            <person name="Grammer T."/>
            <person name="Khokha M.K."/>
            <person name="Richardson P.M."/>
            <person name="Rokhsar D.S."/>
        </authorList>
    </citation>
    <scope>NUCLEOTIDE SEQUENCE [LARGE SCALE GENOMIC DNA]</scope>
    <source>
        <strain evidence="11">Nigerian</strain>
    </source>
</reference>
<dbReference type="GO" id="GO:0005096">
    <property type="term" value="F:GTPase activator activity"/>
    <property type="evidence" value="ECO:0007669"/>
    <property type="project" value="InterPro"/>
</dbReference>
<keyword evidence="8" id="KW-0175">Coiled coil</keyword>
<evidence type="ECO:0000256" key="3">
    <source>
        <dbReference type="ARBA" id="ARBA00019765"/>
    </source>
</evidence>
<keyword evidence="4" id="KW-0970">Cilium biogenesis/degradation</keyword>
<feature type="compositionally biased region" description="Basic and acidic residues" evidence="9">
    <location>
        <begin position="243"/>
        <end position="252"/>
    </location>
</feature>
<evidence type="ECO:0000256" key="9">
    <source>
        <dbReference type="SAM" id="MobiDB-lite"/>
    </source>
</evidence>
<dbReference type="PANTHER" id="PTHR31179">
    <property type="entry name" value="RAB GTPASE-BINDING EFFECTOR PROTEIN"/>
    <property type="match status" value="1"/>
</dbReference>
<dbReference type="GO" id="GO:0006897">
    <property type="term" value="P:endocytosis"/>
    <property type="evidence" value="ECO:0007669"/>
    <property type="project" value="InterPro"/>
</dbReference>
<evidence type="ECO:0000259" key="10">
    <source>
        <dbReference type="Pfam" id="PF09311"/>
    </source>
</evidence>
<comment type="subcellular location">
    <subcellularLocation>
        <location evidence="1">Cytoplasm</location>
        <location evidence="1">Cytoskeleton</location>
        <location evidence="1">Cilium basal body</location>
    </subcellularLocation>
    <subcellularLocation>
        <location evidence="2">Cytoplasm</location>
        <location evidence="2">Cytoskeleton</location>
        <location evidence="2">Microtubule organizing center</location>
        <location evidence="2">Centrosome</location>
    </subcellularLocation>
</comment>
<sequence>MSQLEDEDSGQEPISPSADFPGEELEVTPVAETFARGFDCVSISSFPGERLIPGKEDTASLVSTATLVPECIYIPPSGYQLVPEQEVTEQRVALQSATERLERATREKECLQEALRCSSEECATQVQVLLDQIKSSEELLQNLQRTLSDTQQKTTRQMATLTATFNRLCQEVNCLNEENEKLRALSSATAPGEPRVTVEPSPTQRAVQHRQERLCIEIVSLQEELKLEQREKSLLEGQLRVQQETHTEETRERHSHSVRHTQSGTLTEIMEATLSSLRTEMERLQQERKQTELQLQESESQVQKLWESVSEQEKCLLQEKEGKICLQAALSEEKTKVSRLQAELGTSEEVQRDFVRLSQALQVSLEKIRQADSMADAPSPYNYPTCRARAP</sequence>
<feature type="coiled-coil region" evidence="8">
    <location>
        <begin position="211"/>
        <end position="238"/>
    </location>
</feature>
<evidence type="ECO:0000256" key="7">
    <source>
        <dbReference type="ARBA" id="ARBA00045310"/>
    </source>
</evidence>
<dbReference type="GO" id="GO:0030030">
    <property type="term" value="P:cell projection organization"/>
    <property type="evidence" value="ECO:0007669"/>
    <property type="project" value="UniProtKB-KW"/>
</dbReference>
<dbReference type="Pfam" id="PF09311">
    <property type="entry name" value="Rab5-bind"/>
    <property type="match status" value="2"/>
</dbReference>
<dbReference type="Gene3D" id="1.20.5.730">
    <property type="entry name" value="Single helix bin"/>
    <property type="match status" value="1"/>
</dbReference>
<reference evidence="11" key="2">
    <citation type="submission" date="2021-03" db="UniProtKB">
        <authorList>
            <consortium name="Ensembl"/>
        </authorList>
    </citation>
    <scope>IDENTIFICATION</scope>
</reference>
<dbReference type="FunCoup" id="A0A803JQH2">
    <property type="interactions" value="675"/>
</dbReference>
<feature type="coiled-coil region" evidence="8">
    <location>
        <begin position="87"/>
        <end position="185"/>
    </location>
</feature>
<keyword evidence="5" id="KW-0206">Cytoskeleton</keyword>
<protein>
    <recommendedName>
        <fullName evidence="3">Rab GTPase-binding effector protein 2</fullName>
    </recommendedName>
</protein>
<dbReference type="SUPFAM" id="SSF103652">
    <property type="entry name" value="G protein-binding domain"/>
    <property type="match status" value="2"/>
</dbReference>
<feature type="region of interest" description="Disordered" evidence="9">
    <location>
        <begin position="185"/>
        <end position="205"/>
    </location>
</feature>
<proteinExistence type="predicted"/>
<keyword evidence="5" id="KW-0963">Cytoplasm</keyword>
<feature type="coiled-coil region" evidence="8">
    <location>
        <begin position="267"/>
        <end position="301"/>
    </location>
</feature>
<evidence type="ECO:0000256" key="1">
    <source>
        <dbReference type="ARBA" id="ARBA00004120"/>
    </source>
</evidence>
<dbReference type="GO" id="GO:0005813">
    <property type="term" value="C:centrosome"/>
    <property type="evidence" value="ECO:0007669"/>
    <property type="project" value="UniProtKB-SubCell"/>
</dbReference>
<evidence type="ECO:0000256" key="4">
    <source>
        <dbReference type="ARBA" id="ARBA00022794"/>
    </source>
</evidence>
<evidence type="ECO:0000256" key="8">
    <source>
        <dbReference type="SAM" id="Coils"/>
    </source>
</evidence>
<evidence type="ECO:0000256" key="2">
    <source>
        <dbReference type="ARBA" id="ARBA00004300"/>
    </source>
</evidence>
<feature type="domain" description="Rabaptin GTPase-Rab5 binding" evidence="10">
    <location>
        <begin position="205"/>
        <end position="372"/>
    </location>
</feature>
<feature type="domain" description="Rabaptin GTPase-Rab5 binding" evidence="10">
    <location>
        <begin position="86"/>
        <end position="184"/>
    </location>
</feature>
<evidence type="ECO:0000256" key="6">
    <source>
        <dbReference type="ARBA" id="ARBA00023273"/>
    </source>
</evidence>
<dbReference type="GeneTree" id="ENSGT00530000063743"/>
<dbReference type="InterPro" id="IPR015390">
    <property type="entry name" value="Rabaptin_Rab5-bd_dom"/>
</dbReference>
<feature type="compositionally biased region" description="Acidic residues" evidence="9">
    <location>
        <begin position="1"/>
        <end position="10"/>
    </location>
</feature>